<reference evidence="1" key="1">
    <citation type="submission" date="2022-04" db="EMBL/GenBank/DDBJ databases">
        <title>Genome of the entomopathogenic fungus Entomophthora muscae.</title>
        <authorList>
            <person name="Elya C."/>
            <person name="Lovett B.R."/>
            <person name="Lee E."/>
            <person name="Macias A.M."/>
            <person name="Hajek A.E."/>
            <person name="De Bivort B.L."/>
            <person name="Kasson M.T."/>
            <person name="De Fine Licht H.H."/>
            <person name="Stajich J.E."/>
        </authorList>
    </citation>
    <scope>NUCLEOTIDE SEQUENCE</scope>
    <source>
        <strain evidence="1">Berkeley</strain>
    </source>
</reference>
<protein>
    <submittedName>
        <fullName evidence="1">Uncharacterized protein</fullName>
    </submittedName>
</protein>
<proteinExistence type="predicted"/>
<organism evidence="1 2">
    <name type="scientific">Entomophthora muscae</name>
    <dbReference type="NCBI Taxonomy" id="34485"/>
    <lineage>
        <taxon>Eukaryota</taxon>
        <taxon>Fungi</taxon>
        <taxon>Fungi incertae sedis</taxon>
        <taxon>Zoopagomycota</taxon>
        <taxon>Entomophthoromycotina</taxon>
        <taxon>Entomophthoromycetes</taxon>
        <taxon>Entomophthorales</taxon>
        <taxon>Entomophthoraceae</taxon>
        <taxon>Entomophthora</taxon>
    </lineage>
</organism>
<evidence type="ECO:0000313" key="2">
    <source>
        <dbReference type="Proteomes" id="UP001165960"/>
    </source>
</evidence>
<keyword evidence="2" id="KW-1185">Reference proteome</keyword>
<dbReference type="Proteomes" id="UP001165960">
    <property type="component" value="Unassembled WGS sequence"/>
</dbReference>
<evidence type="ECO:0000313" key="1">
    <source>
        <dbReference type="EMBL" id="KAJ9063136.1"/>
    </source>
</evidence>
<sequence>MLRAVSEEKRDDYGICRNRPVRSSLFSDSHILGESETTKTDSGGRRNSSSGIQCHSAGIRWILHQMLVECAPALWAWQDKK</sequence>
<comment type="caution">
    <text evidence="1">The sequence shown here is derived from an EMBL/GenBank/DDBJ whole genome shotgun (WGS) entry which is preliminary data.</text>
</comment>
<gene>
    <name evidence="1" type="ORF">DSO57_1003268</name>
</gene>
<dbReference type="EMBL" id="QTSX02004978">
    <property type="protein sequence ID" value="KAJ9063136.1"/>
    <property type="molecule type" value="Genomic_DNA"/>
</dbReference>
<accession>A0ACC2SL72</accession>
<name>A0ACC2SL72_9FUNG</name>